<dbReference type="Gene3D" id="1.10.10.2910">
    <property type="match status" value="1"/>
</dbReference>
<gene>
    <name evidence="2" type="ORF">SAMN02982927_03379</name>
</gene>
<dbReference type="PANTHER" id="PTHR43236:SF1">
    <property type="entry name" value="BLL7220 PROTEIN"/>
    <property type="match status" value="1"/>
</dbReference>
<dbReference type="PANTHER" id="PTHR43236">
    <property type="entry name" value="ANTITOXIN HIGA1"/>
    <property type="match status" value="1"/>
</dbReference>
<sequence>MPELKTQDLDHILAANRSINDGVSKILQTYLEKEHPRGWNRIDGAKKWIKENGFMIEAPINDTSLGGFVFFRGESTKNICFINTNQPRVYQNFVLFHELYHFLTFGRHTDTVRVLGGRIHFLKTDIDIENEERRADYFASLMLLPENDVEEFYSSLASESKEDTIYYTMYHFQAPYKAVLIRLYELRLINLRELVGRFEKKNDFHAAFQRMGLDTASVEMSKTIDLRSVKELMHNNRYMLPEFTNEENDKSLKSIEQKINELRNLINDH</sequence>
<dbReference type="InterPro" id="IPR010359">
    <property type="entry name" value="IrrE_HExxH"/>
</dbReference>
<evidence type="ECO:0000313" key="3">
    <source>
        <dbReference type="Proteomes" id="UP000198752"/>
    </source>
</evidence>
<reference evidence="3" key="1">
    <citation type="submission" date="2016-10" db="EMBL/GenBank/DDBJ databases">
        <authorList>
            <person name="Varghese N."/>
            <person name="Submissions S."/>
        </authorList>
    </citation>
    <scope>NUCLEOTIDE SEQUENCE [LARGE SCALE GENOMIC DNA]</scope>
    <source>
        <strain evidence="3">ATCC 700379</strain>
    </source>
</reference>
<name>A0A1I2W4W7_9BACL</name>
<dbReference type="RefSeq" id="WP_177184844.1">
    <property type="nucleotide sequence ID" value="NZ_FOOY01000034.1"/>
</dbReference>
<organism evidence="2 3">
    <name type="scientific">Sporolactobacillus nakayamae</name>
    <dbReference type="NCBI Taxonomy" id="269670"/>
    <lineage>
        <taxon>Bacteria</taxon>
        <taxon>Bacillati</taxon>
        <taxon>Bacillota</taxon>
        <taxon>Bacilli</taxon>
        <taxon>Bacillales</taxon>
        <taxon>Sporolactobacillaceae</taxon>
        <taxon>Sporolactobacillus</taxon>
    </lineage>
</organism>
<evidence type="ECO:0000313" key="2">
    <source>
        <dbReference type="EMBL" id="SFG95699.1"/>
    </source>
</evidence>
<dbReference type="Proteomes" id="UP000198752">
    <property type="component" value="Unassembled WGS sequence"/>
</dbReference>
<feature type="domain" description="IrrE N-terminal-like" evidence="1">
    <location>
        <begin position="58"/>
        <end position="183"/>
    </location>
</feature>
<dbReference type="STRING" id="269670.SAMN02982927_03379"/>
<keyword evidence="3" id="KW-1185">Reference proteome</keyword>
<dbReference type="Pfam" id="PF06114">
    <property type="entry name" value="Peptidase_M78"/>
    <property type="match status" value="1"/>
</dbReference>
<dbReference type="InterPro" id="IPR052345">
    <property type="entry name" value="Rad_response_metalloprotease"/>
</dbReference>
<evidence type="ECO:0000259" key="1">
    <source>
        <dbReference type="Pfam" id="PF06114"/>
    </source>
</evidence>
<protein>
    <recommendedName>
        <fullName evidence="1">IrrE N-terminal-like domain-containing protein</fullName>
    </recommendedName>
</protein>
<accession>A0A1I2W4W7</accession>
<dbReference type="EMBL" id="FOOY01000034">
    <property type="protein sequence ID" value="SFG95699.1"/>
    <property type="molecule type" value="Genomic_DNA"/>
</dbReference>
<proteinExistence type="predicted"/>
<dbReference type="AlphaFoldDB" id="A0A1I2W4W7"/>